<dbReference type="InterPro" id="IPR048563">
    <property type="entry name" value="CYP38_PsbQ-like"/>
</dbReference>
<dbReference type="Gene3D" id="2.40.100.10">
    <property type="entry name" value="Cyclophilin-like"/>
    <property type="match status" value="1"/>
</dbReference>
<proteinExistence type="predicted"/>
<evidence type="ECO:0000259" key="2">
    <source>
        <dbReference type="PROSITE" id="PS50072"/>
    </source>
</evidence>
<dbReference type="Proteomes" id="UP000077202">
    <property type="component" value="Unassembled WGS sequence"/>
</dbReference>
<dbReference type="PANTHER" id="PTHR47318">
    <property type="entry name" value="PEPTIDYL-PROLYL CIS-TRANS ISOMERASE CYP37, CHLOROPLASTIC"/>
    <property type="match status" value="1"/>
</dbReference>
<dbReference type="Gene3D" id="1.20.120.290">
    <property type="entry name" value="Oxygen-evolving enhancer protein 3 (PsbQ), four-helix up-down bundle"/>
    <property type="match status" value="1"/>
</dbReference>
<dbReference type="SUPFAM" id="SSF101112">
    <property type="entry name" value="Oxygen-evolving enhancer protein 3"/>
    <property type="match status" value="1"/>
</dbReference>
<comment type="caution">
    <text evidence="3">The sequence shown here is derived from an EMBL/GenBank/DDBJ whole genome shotgun (WGS) entry which is preliminary data.</text>
</comment>
<dbReference type="Pfam" id="PF21329">
    <property type="entry name" value="CYP38_PsbQ-like"/>
    <property type="match status" value="1"/>
</dbReference>
<name>A0A176WNB5_MARPO</name>
<evidence type="ECO:0000313" key="4">
    <source>
        <dbReference type="Proteomes" id="UP000077202"/>
    </source>
</evidence>
<keyword evidence="4" id="KW-1185">Reference proteome</keyword>
<reference evidence="3" key="1">
    <citation type="submission" date="2016-03" db="EMBL/GenBank/DDBJ databases">
        <title>Mechanisms controlling the formation of the plant cell surface in tip-growing cells are functionally conserved among land plants.</title>
        <authorList>
            <person name="Honkanen S."/>
            <person name="Jones V.A."/>
            <person name="Morieri G."/>
            <person name="Champion C."/>
            <person name="Hetherington A.J."/>
            <person name="Kelly S."/>
            <person name="Saint-Marcoux D."/>
            <person name="Proust H."/>
            <person name="Prescott H."/>
            <person name="Dolan L."/>
        </authorList>
    </citation>
    <scope>NUCLEOTIDE SEQUENCE [LARGE SCALE GENOMIC DNA]</scope>
    <source>
        <tissue evidence="3">Whole gametophyte</tissue>
    </source>
</reference>
<dbReference type="SUPFAM" id="SSF50891">
    <property type="entry name" value="Cyclophilin-like"/>
    <property type="match status" value="1"/>
</dbReference>
<dbReference type="PROSITE" id="PS50072">
    <property type="entry name" value="CSA_PPIASE_2"/>
    <property type="match status" value="1"/>
</dbReference>
<accession>A0A176WNB5</accession>
<dbReference type="AlphaFoldDB" id="A0A176WNB5"/>
<protein>
    <recommendedName>
        <fullName evidence="2">PPIase cyclophilin-type domain-containing protein</fullName>
    </recommendedName>
</protein>
<keyword evidence="1" id="KW-0793">Thylakoid</keyword>
<organism evidence="3 4">
    <name type="scientific">Marchantia polymorpha subsp. ruderalis</name>
    <dbReference type="NCBI Taxonomy" id="1480154"/>
    <lineage>
        <taxon>Eukaryota</taxon>
        <taxon>Viridiplantae</taxon>
        <taxon>Streptophyta</taxon>
        <taxon>Embryophyta</taxon>
        <taxon>Marchantiophyta</taxon>
        <taxon>Marchantiopsida</taxon>
        <taxon>Marchantiidae</taxon>
        <taxon>Marchantiales</taxon>
        <taxon>Marchantiaceae</taxon>
        <taxon>Marchantia</taxon>
    </lineage>
</organism>
<gene>
    <name evidence="3" type="ORF">AXG93_2884s1190</name>
</gene>
<dbReference type="EMBL" id="LVLJ01000572">
    <property type="protein sequence ID" value="OAE33746.1"/>
    <property type="molecule type" value="Genomic_DNA"/>
</dbReference>
<evidence type="ECO:0000313" key="3">
    <source>
        <dbReference type="EMBL" id="OAE33746.1"/>
    </source>
</evidence>
<sequence>MSMLMSVATIVPTSVPRCNVDVNGELSANYTASVRKFSSRRSRTSFAARSCISASVEENMTNAAEGSVPASQDVLASSSVSSSSTASPRPWSTKVLGSALAATLTLAQALSPFPENFPGSWSVPPAEAVLYSPDTKVPRSAEVALRRAIPVVNPSMRKMQESLEDIFYLLRIPQRKSYGSMESDVKRALQLALEDKDAILAAVPADMKQKGLDLYNDIIGPRGLEKMLEAIANKDPDKVSIRLANTLEKIAELEIIQAPGLAFLPPATYQDYPRLTGRATIALKLEKGDGSSFTVASGGGPQKTAVLEIVLDGYSAPLTAGNFSDLVLKGKYNGIKLRTGEQSILCDDQGDGVGNTLPLEVLPAGEFQPLYQTTLNVQDGEIPVLPLSVYGAVAMAHNTAAEDYSSPSQFFFYLYDKRNAGLGGLAFDEGQFSVFGYVTKGKELLSQLKTGDIIQSATMISGQDKLVVPNSSS</sequence>
<dbReference type="InterPro" id="IPR002130">
    <property type="entry name" value="Cyclophilin-type_PPIase_dom"/>
</dbReference>
<dbReference type="InterPro" id="IPR029000">
    <property type="entry name" value="Cyclophilin-like_dom_sf"/>
</dbReference>
<dbReference type="InterPro" id="IPR023222">
    <property type="entry name" value="PsbQ-like_dom_sf"/>
</dbReference>
<evidence type="ECO:0000256" key="1">
    <source>
        <dbReference type="ARBA" id="ARBA00023078"/>
    </source>
</evidence>
<dbReference type="PANTHER" id="PTHR47318:SF1">
    <property type="entry name" value="PEPTIDYL-PROLYL CIS-TRANS ISOMERASE CYP37, CHLOROPLASTIC"/>
    <property type="match status" value="1"/>
</dbReference>
<dbReference type="Pfam" id="PF00160">
    <property type="entry name" value="Pro_isomerase"/>
    <property type="match status" value="1"/>
</dbReference>
<feature type="domain" description="PPIase cyclophilin-type" evidence="2">
    <location>
        <begin position="292"/>
        <end position="473"/>
    </location>
</feature>
<dbReference type="GO" id="GO:0003755">
    <property type="term" value="F:peptidyl-prolyl cis-trans isomerase activity"/>
    <property type="evidence" value="ECO:0007669"/>
    <property type="project" value="InterPro"/>
</dbReference>
<dbReference type="InterPro" id="IPR044259">
    <property type="entry name" value="CYP37-like"/>
</dbReference>